<accession>A0A4S4C4M5</accession>
<dbReference type="OrthoDB" id="1698854at2"/>
<gene>
    <name evidence="1" type="ORF">E6W99_04480</name>
</gene>
<dbReference type="InterPro" id="IPR010718">
    <property type="entry name" value="DUF1294"/>
</dbReference>
<proteinExistence type="predicted"/>
<protein>
    <submittedName>
        <fullName evidence="1">DUF1294 domain-containing protein</fullName>
    </submittedName>
</protein>
<dbReference type="InterPro" id="IPR012156">
    <property type="entry name" value="Cold_shock_CspA"/>
</dbReference>
<evidence type="ECO:0000313" key="2">
    <source>
        <dbReference type="Proteomes" id="UP000310334"/>
    </source>
</evidence>
<dbReference type="Proteomes" id="UP000310334">
    <property type="component" value="Unassembled WGS sequence"/>
</dbReference>
<name>A0A4S4C4M5_9BACI</name>
<comment type="caution">
    <text evidence="1">The sequence shown here is derived from an EMBL/GenBank/DDBJ whole genome shotgun (WGS) entry which is preliminary data.</text>
</comment>
<dbReference type="GO" id="GO:0003676">
    <property type="term" value="F:nucleic acid binding"/>
    <property type="evidence" value="ECO:0007669"/>
    <property type="project" value="InterPro"/>
</dbReference>
<reference evidence="1 2" key="1">
    <citation type="submission" date="2019-04" db="EMBL/GenBank/DDBJ databases">
        <title>Bacillus sediminilitoris sp. nov., isolated from a tidal flat sediment on the East China Sea.</title>
        <authorList>
            <person name="Wei Y."/>
            <person name="Mao H."/>
            <person name="Fang J."/>
        </authorList>
    </citation>
    <scope>NUCLEOTIDE SEQUENCE [LARGE SCALE GENOMIC DNA]</scope>
    <source>
        <strain evidence="1 2">DSL-17</strain>
    </source>
</reference>
<sequence>MLNYIIIYYLLLNIVSFLIMGIDKNRAKRGEWRIREATLWWLAVIGGAIGGYIGMRVYHHKTKHVSFKFGFPILTIFHLLLFMYLLKQLA</sequence>
<organism evidence="1 2">
    <name type="scientific">Metabacillus sediminilitoris</name>
    <dbReference type="NCBI Taxonomy" id="2567941"/>
    <lineage>
        <taxon>Bacteria</taxon>
        <taxon>Bacillati</taxon>
        <taxon>Bacillota</taxon>
        <taxon>Bacilli</taxon>
        <taxon>Bacillales</taxon>
        <taxon>Bacillaceae</taxon>
        <taxon>Metabacillus</taxon>
    </lineage>
</organism>
<dbReference type="AlphaFoldDB" id="A0A4S4C4M5"/>
<dbReference type="Pfam" id="PF06961">
    <property type="entry name" value="DUF1294"/>
    <property type="match status" value="1"/>
</dbReference>
<evidence type="ECO:0000313" key="1">
    <source>
        <dbReference type="EMBL" id="THF82092.1"/>
    </source>
</evidence>
<dbReference type="EMBL" id="SSNT01000003">
    <property type="protein sequence ID" value="THF82092.1"/>
    <property type="molecule type" value="Genomic_DNA"/>
</dbReference>
<dbReference type="PIRSF" id="PIRSF002599">
    <property type="entry name" value="Cold_shock_A"/>
    <property type="match status" value="1"/>
</dbReference>
<keyword evidence="2" id="KW-1185">Reference proteome</keyword>